<evidence type="ECO:0000256" key="1">
    <source>
        <dbReference type="SAM" id="MobiDB-lite"/>
    </source>
</evidence>
<feature type="region of interest" description="Disordered" evidence="1">
    <location>
        <begin position="75"/>
        <end position="108"/>
    </location>
</feature>
<protein>
    <submittedName>
        <fullName evidence="2">Uncharacterized protein</fullName>
    </submittedName>
</protein>
<gene>
    <name evidence="2" type="ORF">F8M41_009098</name>
</gene>
<reference evidence="2 3" key="1">
    <citation type="journal article" date="2019" name="Environ. Microbiol.">
        <title>At the nexus of three kingdoms: the genome of the mycorrhizal fungus Gigaspora margarita provides insights into plant, endobacterial and fungal interactions.</title>
        <authorList>
            <person name="Venice F."/>
            <person name="Ghignone S."/>
            <person name="Salvioli di Fossalunga A."/>
            <person name="Amselem J."/>
            <person name="Novero M."/>
            <person name="Xianan X."/>
            <person name="Sedzielewska Toro K."/>
            <person name="Morin E."/>
            <person name="Lipzen A."/>
            <person name="Grigoriev I.V."/>
            <person name="Henrissat B."/>
            <person name="Martin F.M."/>
            <person name="Bonfante P."/>
        </authorList>
    </citation>
    <scope>NUCLEOTIDE SEQUENCE [LARGE SCALE GENOMIC DNA]</scope>
    <source>
        <strain evidence="2 3">BEG34</strain>
    </source>
</reference>
<organism evidence="2 3">
    <name type="scientific">Gigaspora margarita</name>
    <dbReference type="NCBI Taxonomy" id="4874"/>
    <lineage>
        <taxon>Eukaryota</taxon>
        <taxon>Fungi</taxon>
        <taxon>Fungi incertae sedis</taxon>
        <taxon>Mucoromycota</taxon>
        <taxon>Glomeromycotina</taxon>
        <taxon>Glomeromycetes</taxon>
        <taxon>Diversisporales</taxon>
        <taxon>Gigasporaceae</taxon>
        <taxon>Gigaspora</taxon>
    </lineage>
</organism>
<dbReference type="AlphaFoldDB" id="A0A8H3X3D5"/>
<feature type="compositionally biased region" description="Low complexity" evidence="1">
    <location>
        <begin position="78"/>
        <end position="97"/>
    </location>
</feature>
<sequence length="108" mass="12644">MHLKYEYTRLLAETFSASSYLSYKSHRWTVMVMLRRMKPIVPSIMFYIILVMPQEVHDIAQHLLKSRKQKADRKREALLPLAQSSPPSSVLSSLSLLGKRRKDPAQWM</sequence>
<dbReference type="EMBL" id="WTPW01001974">
    <property type="protein sequence ID" value="KAF0404153.1"/>
    <property type="molecule type" value="Genomic_DNA"/>
</dbReference>
<dbReference type="Proteomes" id="UP000439903">
    <property type="component" value="Unassembled WGS sequence"/>
</dbReference>
<accession>A0A8H3X3D5</accession>
<name>A0A8H3X3D5_GIGMA</name>
<keyword evidence="3" id="KW-1185">Reference proteome</keyword>
<comment type="caution">
    <text evidence="2">The sequence shown here is derived from an EMBL/GenBank/DDBJ whole genome shotgun (WGS) entry which is preliminary data.</text>
</comment>
<proteinExistence type="predicted"/>
<evidence type="ECO:0000313" key="3">
    <source>
        <dbReference type="Proteomes" id="UP000439903"/>
    </source>
</evidence>
<evidence type="ECO:0000313" key="2">
    <source>
        <dbReference type="EMBL" id="KAF0404153.1"/>
    </source>
</evidence>